<sequence>MELMKETDKRFIGIEKKIGLFVIIAIVGIIVVTAFIGVQQGIFTPKTTIYFIADSGQGINEGMAVKLSGFKIGKVSRLSLDDVAKVKVELSINTRYMKWIRTDSKARLFKEGFIGDSIIEITPGSITAKHITENGTIEFERARGLAEIAEELKNEIKPVLGDVKEIIHYINNPQGDVKQTLQNLKKFSDSLSETQQHLNALLKDADKGVNTTVKKIDSVLDSTKQTVNNIDGLIKKVDNDIPNILEKTNKSLENIQKTTEEIKKVTEQTAPQIPSAIKKGGEAAEGAKDITDSVKKIWPIRLFIKEPEQKTLNTDSYE</sequence>
<keyword evidence="1" id="KW-0472">Membrane</keyword>
<evidence type="ECO:0000256" key="1">
    <source>
        <dbReference type="SAM" id="Phobius"/>
    </source>
</evidence>
<accession>A0A5J4L0N3</accession>
<dbReference type="InterPro" id="IPR003399">
    <property type="entry name" value="Mce/MlaD"/>
</dbReference>
<proteinExistence type="predicted"/>
<feature type="domain" description="Mce/MlaD" evidence="2">
    <location>
        <begin position="46"/>
        <end position="124"/>
    </location>
</feature>
<keyword evidence="1" id="KW-1133">Transmembrane helix</keyword>
<name>A0A5J4L0N3_9ZZZZ</name>
<dbReference type="InterPro" id="IPR052336">
    <property type="entry name" value="MlaD_Phospholipid_Transporter"/>
</dbReference>
<protein>
    <submittedName>
        <fullName evidence="3">MCE family protein</fullName>
    </submittedName>
</protein>
<dbReference type="AlphaFoldDB" id="A0A5J4L0N3"/>
<dbReference type="PANTHER" id="PTHR33371:SF4">
    <property type="entry name" value="INTERMEMBRANE PHOSPHOLIPID TRANSPORT SYSTEM BINDING PROTEIN MLAD"/>
    <property type="match status" value="1"/>
</dbReference>
<organism evidence="3">
    <name type="scientific">hot springs metagenome</name>
    <dbReference type="NCBI Taxonomy" id="433727"/>
    <lineage>
        <taxon>unclassified sequences</taxon>
        <taxon>metagenomes</taxon>
        <taxon>ecological metagenomes</taxon>
    </lineage>
</organism>
<gene>
    <name evidence="3" type="ORF">A45J_0095</name>
</gene>
<dbReference type="PANTHER" id="PTHR33371">
    <property type="entry name" value="INTERMEMBRANE PHOSPHOLIPID TRANSPORT SYSTEM BINDING PROTEIN MLAD-RELATED"/>
    <property type="match status" value="1"/>
</dbReference>
<evidence type="ECO:0000313" key="3">
    <source>
        <dbReference type="EMBL" id="GER92380.1"/>
    </source>
</evidence>
<dbReference type="Pfam" id="PF02470">
    <property type="entry name" value="MlaD"/>
    <property type="match status" value="1"/>
</dbReference>
<reference evidence="3" key="1">
    <citation type="submission" date="2019-10" db="EMBL/GenBank/DDBJ databases">
        <title>Metagenomic sequencing of thiosulfate-disproportionating enrichment culture.</title>
        <authorList>
            <person name="Umezawa K."/>
            <person name="Kojima H."/>
            <person name="Fukui M."/>
        </authorList>
    </citation>
    <scope>NUCLEOTIDE SEQUENCE</scope>
    <source>
        <strain evidence="3">45J</strain>
    </source>
</reference>
<feature type="transmembrane region" description="Helical" evidence="1">
    <location>
        <begin position="20"/>
        <end position="38"/>
    </location>
</feature>
<dbReference type="Gene3D" id="1.10.287.950">
    <property type="entry name" value="Methyl-accepting chemotaxis protein"/>
    <property type="match status" value="1"/>
</dbReference>
<evidence type="ECO:0000259" key="2">
    <source>
        <dbReference type="Pfam" id="PF02470"/>
    </source>
</evidence>
<comment type="caution">
    <text evidence="3">The sequence shown here is derived from an EMBL/GenBank/DDBJ whole genome shotgun (WGS) entry which is preliminary data.</text>
</comment>
<keyword evidence="1" id="KW-0812">Transmembrane</keyword>
<dbReference type="EMBL" id="BLAB01000001">
    <property type="protein sequence ID" value="GER92380.1"/>
    <property type="molecule type" value="Genomic_DNA"/>
</dbReference>
<dbReference type="SUPFAM" id="SSF58104">
    <property type="entry name" value="Methyl-accepting chemotaxis protein (MCP) signaling domain"/>
    <property type="match status" value="1"/>
</dbReference>